<dbReference type="Proteomes" id="UP000290289">
    <property type="component" value="Chromosome 9"/>
</dbReference>
<keyword evidence="3" id="KW-1185">Reference proteome</keyword>
<evidence type="ECO:0000313" key="3">
    <source>
        <dbReference type="Proteomes" id="UP000290289"/>
    </source>
</evidence>
<sequence length="63" mass="7129">MRSSRRPRRKSKDLSRRRGRSELGSVESHCGWRFGTGFGGFGSNGEAGMGGDGIEWRWFGRCY</sequence>
<comment type="caution">
    <text evidence="2">The sequence shown here is derived from an EMBL/GenBank/DDBJ whole genome shotgun (WGS) entry which is preliminary data.</text>
</comment>
<protein>
    <submittedName>
        <fullName evidence="2">Uncharacterized protein</fullName>
    </submittedName>
</protein>
<evidence type="ECO:0000256" key="1">
    <source>
        <dbReference type="SAM" id="MobiDB-lite"/>
    </source>
</evidence>
<feature type="compositionally biased region" description="Basic residues" evidence="1">
    <location>
        <begin position="1"/>
        <end position="19"/>
    </location>
</feature>
<feature type="region of interest" description="Disordered" evidence="1">
    <location>
        <begin position="1"/>
        <end position="25"/>
    </location>
</feature>
<gene>
    <name evidence="2" type="ORF">DVH24_031997</name>
</gene>
<dbReference type="EMBL" id="RDQH01000335">
    <property type="protein sequence ID" value="RXH89640.1"/>
    <property type="molecule type" value="Genomic_DNA"/>
</dbReference>
<name>A0A498J2D8_MALDO</name>
<accession>A0A498J2D8</accession>
<organism evidence="2 3">
    <name type="scientific">Malus domestica</name>
    <name type="common">Apple</name>
    <name type="synonym">Pyrus malus</name>
    <dbReference type="NCBI Taxonomy" id="3750"/>
    <lineage>
        <taxon>Eukaryota</taxon>
        <taxon>Viridiplantae</taxon>
        <taxon>Streptophyta</taxon>
        <taxon>Embryophyta</taxon>
        <taxon>Tracheophyta</taxon>
        <taxon>Spermatophyta</taxon>
        <taxon>Magnoliopsida</taxon>
        <taxon>eudicotyledons</taxon>
        <taxon>Gunneridae</taxon>
        <taxon>Pentapetalae</taxon>
        <taxon>rosids</taxon>
        <taxon>fabids</taxon>
        <taxon>Rosales</taxon>
        <taxon>Rosaceae</taxon>
        <taxon>Amygdaloideae</taxon>
        <taxon>Maleae</taxon>
        <taxon>Malus</taxon>
    </lineage>
</organism>
<reference evidence="2 3" key="1">
    <citation type="submission" date="2018-10" db="EMBL/GenBank/DDBJ databases">
        <title>A high-quality apple genome assembly.</title>
        <authorList>
            <person name="Hu J."/>
        </authorList>
    </citation>
    <scope>NUCLEOTIDE SEQUENCE [LARGE SCALE GENOMIC DNA]</scope>
    <source>
        <strain evidence="3">cv. HFTH1</strain>
        <tissue evidence="2">Young leaf</tissue>
    </source>
</reference>
<proteinExistence type="predicted"/>
<dbReference type="AlphaFoldDB" id="A0A498J2D8"/>
<evidence type="ECO:0000313" key="2">
    <source>
        <dbReference type="EMBL" id="RXH89640.1"/>
    </source>
</evidence>